<evidence type="ECO:0000313" key="9">
    <source>
        <dbReference type="Proteomes" id="UP001241110"/>
    </source>
</evidence>
<protein>
    <submittedName>
        <fullName evidence="8">2OG-Fe(II) oxygenase</fullName>
        <ecNumber evidence="8">1.14.11.-</ecNumber>
    </submittedName>
</protein>
<dbReference type="GO" id="GO:0005506">
    <property type="term" value="F:iron ion binding"/>
    <property type="evidence" value="ECO:0007669"/>
    <property type="project" value="InterPro"/>
</dbReference>
<dbReference type="PANTHER" id="PTHR10869:SF236">
    <property type="entry name" value="PROLYL 4-HYDROXYLASE ALPHA SUBUNIT DOMAIN-CONTAINING PROTEIN"/>
    <property type="match status" value="1"/>
</dbReference>
<dbReference type="AlphaFoldDB" id="A0AAE3QLF9"/>
<comment type="caution">
    <text evidence="8">The sequence shown here is derived from an EMBL/GenBank/DDBJ whole genome shotgun (WGS) entry which is preliminary data.</text>
</comment>
<keyword evidence="4" id="KW-0223">Dioxygenase</keyword>
<evidence type="ECO:0000256" key="6">
    <source>
        <dbReference type="ARBA" id="ARBA00023004"/>
    </source>
</evidence>
<dbReference type="InterPro" id="IPR044862">
    <property type="entry name" value="Pro_4_hyd_alph_FE2OG_OXY"/>
</dbReference>
<dbReference type="EC" id="1.14.11.-" evidence="8"/>
<dbReference type="Pfam" id="PF13640">
    <property type="entry name" value="2OG-FeII_Oxy_3"/>
    <property type="match status" value="1"/>
</dbReference>
<dbReference type="GO" id="GO:0031418">
    <property type="term" value="F:L-ascorbic acid binding"/>
    <property type="evidence" value="ECO:0007669"/>
    <property type="project" value="UniProtKB-KW"/>
</dbReference>
<evidence type="ECO:0000256" key="2">
    <source>
        <dbReference type="ARBA" id="ARBA00022723"/>
    </source>
</evidence>
<dbReference type="InterPro" id="IPR005123">
    <property type="entry name" value="Oxoglu/Fe-dep_dioxygenase_dom"/>
</dbReference>
<name>A0AAE3QLF9_9BACT</name>
<dbReference type="Gene3D" id="2.60.120.620">
    <property type="entry name" value="q2cbj1_9rhob like domain"/>
    <property type="match status" value="1"/>
</dbReference>
<sequence>MKFSLYSMNYTALTDKIFTIEDFLLPSECHTYITLSENLGYEPAKVTTEKGERVLEEVRNNNRTFYKSEDLAEILWHKVQSFAPAKIGNSYAIGLNELFRFYKYQPGHRFRAHQDQSYIRNATEASYFTFMIYLNDNFSGGDTLFTNLKIQPKEGMALIFLHSLYHEGSEVTQGIKYVLRSDIMYRFGED</sequence>
<keyword evidence="3" id="KW-0847">Vitamin C</keyword>
<dbReference type="SMART" id="SM00702">
    <property type="entry name" value="P4Hc"/>
    <property type="match status" value="1"/>
</dbReference>
<proteinExistence type="predicted"/>
<dbReference type="InterPro" id="IPR045054">
    <property type="entry name" value="P4HA-like"/>
</dbReference>
<comment type="cofactor">
    <cofactor evidence="1">
        <name>L-ascorbate</name>
        <dbReference type="ChEBI" id="CHEBI:38290"/>
    </cofactor>
</comment>
<feature type="domain" description="Fe2OG dioxygenase" evidence="7">
    <location>
        <begin position="94"/>
        <end position="185"/>
    </location>
</feature>
<dbReference type="Proteomes" id="UP001241110">
    <property type="component" value="Unassembled WGS sequence"/>
</dbReference>
<dbReference type="InterPro" id="IPR006620">
    <property type="entry name" value="Pro_4_hyd_alph"/>
</dbReference>
<evidence type="ECO:0000313" key="8">
    <source>
        <dbReference type="EMBL" id="MDJ1479260.1"/>
    </source>
</evidence>
<evidence type="ECO:0000256" key="1">
    <source>
        <dbReference type="ARBA" id="ARBA00001961"/>
    </source>
</evidence>
<dbReference type="GO" id="GO:0004656">
    <property type="term" value="F:procollagen-proline 4-dioxygenase activity"/>
    <property type="evidence" value="ECO:0007669"/>
    <property type="project" value="TreeGrafter"/>
</dbReference>
<evidence type="ECO:0000259" key="7">
    <source>
        <dbReference type="PROSITE" id="PS51471"/>
    </source>
</evidence>
<dbReference type="PANTHER" id="PTHR10869">
    <property type="entry name" value="PROLYL 4-HYDROXYLASE ALPHA SUBUNIT"/>
    <property type="match status" value="1"/>
</dbReference>
<organism evidence="8 9">
    <name type="scientific">Xanthocytophaga flava</name>
    <dbReference type="NCBI Taxonomy" id="3048013"/>
    <lineage>
        <taxon>Bacteria</taxon>
        <taxon>Pseudomonadati</taxon>
        <taxon>Bacteroidota</taxon>
        <taxon>Cytophagia</taxon>
        <taxon>Cytophagales</taxon>
        <taxon>Rhodocytophagaceae</taxon>
        <taxon>Xanthocytophaga</taxon>
    </lineage>
</organism>
<dbReference type="PROSITE" id="PS51471">
    <property type="entry name" value="FE2OG_OXY"/>
    <property type="match status" value="1"/>
</dbReference>
<evidence type="ECO:0000256" key="3">
    <source>
        <dbReference type="ARBA" id="ARBA00022896"/>
    </source>
</evidence>
<accession>A0AAE3QLF9</accession>
<reference evidence="8" key="1">
    <citation type="submission" date="2023-05" db="EMBL/GenBank/DDBJ databases">
        <authorList>
            <person name="Zhang X."/>
        </authorList>
    </citation>
    <scope>NUCLEOTIDE SEQUENCE</scope>
    <source>
        <strain evidence="8">YF14B1</strain>
    </source>
</reference>
<evidence type="ECO:0000256" key="4">
    <source>
        <dbReference type="ARBA" id="ARBA00022964"/>
    </source>
</evidence>
<keyword evidence="5 8" id="KW-0560">Oxidoreductase</keyword>
<dbReference type="EMBL" id="JASJOS010000001">
    <property type="protein sequence ID" value="MDJ1479260.1"/>
    <property type="molecule type" value="Genomic_DNA"/>
</dbReference>
<evidence type="ECO:0000256" key="5">
    <source>
        <dbReference type="ARBA" id="ARBA00023002"/>
    </source>
</evidence>
<gene>
    <name evidence="8" type="ORF">QNI16_02115</name>
</gene>
<keyword evidence="6" id="KW-0408">Iron</keyword>
<keyword evidence="2" id="KW-0479">Metal-binding</keyword>